<feature type="region of interest" description="Disordered" evidence="1">
    <location>
        <begin position="457"/>
        <end position="480"/>
    </location>
</feature>
<organism evidence="3 4">
    <name type="scientific">Actinomyces ruminicola</name>
    <dbReference type="NCBI Taxonomy" id="332524"/>
    <lineage>
        <taxon>Bacteria</taxon>
        <taxon>Bacillati</taxon>
        <taxon>Actinomycetota</taxon>
        <taxon>Actinomycetes</taxon>
        <taxon>Actinomycetales</taxon>
        <taxon>Actinomycetaceae</taxon>
        <taxon>Actinomyces</taxon>
    </lineage>
</organism>
<sequence>MSTQKSDPGPGPTSSGTGATVEQLADHLMALPDRDVAALLLARPDLTSPPSSSFTALAVRAGARPSVEIALRDLDAVTLAVAEATVALRSTDAAALAHALGLGADDVAARLDVLTRLALVIDAGPVPGLADAFGPHPFGLGPAAADPPAVEQLPPPLTALEQQADPGTAVLKALAWGPPVGTLGPGRRSVGAAELVERGWLERTSDAAGRTRFILPREVGLALRAGRLNREPLRPPSADGLDVLPPDAVASEAAIHAEEIVRLTRELLNEWGREGGQILRSGGVGARALERTAAAIGLEGGQAATVIELAAGADLLGLDEAGAAWVPAATASAWQEAELPEQWAALAAAWAVSSRTPWLVGTRSDGGALRPVLGADVEAAWAGRLRRRILALLESLPEGTSADAAWVRGALTFARPRRPIPDGAVTALLAEAELLGLTGGGALSRPGRVLAAWLRAAPSTGPDTSSPTAGPGGSGQREEPDGQLLAALEQSLAADLPAGVDTLLVQSDLTAIVPGRPTPALAAVLERSSVVESRGGALTVRFTPDSVRRALDEGWSAAELVRALSRFSLTPLPGALTVLVDDAARRHGAVRVREVTSVLRVADPAVAAGILADASLAGLGLDQVAPGIILSAASAGAVLRELRAAGLAPVLENEHGGILVAGDSSGHHRRRAPAPPPARPGSEHTVTRRRPSRPELAGLVGRLRAGEEARRADGGAPTSAGDPVHVLALLRQAQASRARVHLRLAGADGAQQERTVRVLAVEPGRVRLADLGRETELTVAVHRIVSVEAR</sequence>
<name>A0A1H0E785_9ACTO</name>
<gene>
    <name evidence="3" type="ORF">SAMN05216355_11438</name>
</gene>
<dbReference type="STRING" id="332524.SAMN04487766_10525"/>
<feature type="region of interest" description="Disordered" evidence="1">
    <location>
        <begin position="662"/>
        <end position="696"/>
    </location>
</feature>
<protein>
    <submittedName>
        <fullName evidence="3">Helicase conserved C-terminal domain-containing protein</fullName>
    </submittedName>
</protein>
<feature type="domain" description="Helicase XPB/Ssl2 N-terminal" evidence="2">
    <location>
        <begin position="503"/>
        <end position="624"/>
    </location>
</feature>
<dbReference type="Pfam" id="PF13625">
    <property type="entry name" value="Helicase_C_3"/>
    <property type="match status" value="1"/>
</dbReference>
<feature type="compositionally biased region" description="Basic and acidic residues" evidence="1">
    <location>
        <begin position="704"/>
        <end position="713"/>
    </location>
</feature>
<dbReference type="InterPro" id="IPR032830">
    <property type="entry name" value="XPB/Ssl2_N"/>
</dbReference>
<dbReference type="RefSeq" id="WP_092537346.1">
    <property type="nucleotide sequence ID" value="NZ_FNIM01000014.1"/>
</dbReference>
<proteinExistence type="predicted"/>
<feature type="compositionally biased region" description="Low complexity" evidence="1">
    <location>
        <begin position="457"/>
        <end position="469"/>
    </location>
</feature>
<evidence type="ECO:0000313" key="3">
    <source>
        <dbReference type="EMBL" id="SDN78264.1"/>
    </source>
</evidence>
<keyword evidence="3" id="KW-0547">Nucleotide-binding</keyword>
<keyword evidence="3" id="KW-0378">Hydrolase</keyword>
<evidence type="ECO:0000256" key="1">
    <source>
        <dbReference type="SAM" id="MobiDB-lite"/>
    </source>
</evidence>
<accession>A0A1H0E785</accession>
<dbReference type="GO" id="GO:0004386">
    <property type="term" value="F:helicase activity"/>
    <property type="evidence" value="ECO:0007669"/>
    <property type="project" value="UniProtKB-KW"/>
</dbReference>
<evidence type="ECO:0000313" key="4">
    <source>
        <dbReference type="Proteomes" id="UP000198541"/>
    </source>
</evidence>
<keyword evidence="4" id="KW-1185">Reference proteome</keyword>
<dbReference type="Proteomes" id="UP000198541">
    <property type="component" value="Unassembled WGS sequence"/>
</dbReference>
<reference evidence="4" key="1">
    <citation type="submission" date="2016-10" db="EMBL/GenBank/DDBJ databases">
        <authorList>
            <person name="Varghese N."/>
            <person name="Submissions S."/>
        </authorList>
    </citation>
    <scope>NUCLEOTIDE SEQUENCE [LARGE SCALE GENOMIC DNA]</scope>
    <source>
        <strain evidence="4">DSM 27982</strain>
    </source>
</reference>
<feature type="region of interest" description="Disordered" evidence="1">
    <location>
        <begin position="701"/>
        <end position="720"/>
    </location>
</feature>
<dbReference type="AlphaFoldDB" id="A0A1H0E785"/>
<keyword evidence="3" id="KW-0067">ATP-binding</keyword>
<evidence type="ECO:0000259" key="2">
    <source>
        <dbReference type="Pfam" id="PF13625"/>
    </source>
</evidence>
<keyword evidence="3" id="KW-0347">Helicase</keyword>
<dbReference type="EMBL" id="FNIM01000014">
    <property type="protein sequence ID" value="SDN78264.1"/>
    <property type="molecule type" value="Genomic_DNA"/>
</dbReference>